<dbReference type="InterPro" id="IPR029056">
    <property type="entry name" value="Ribokinase-like"/>
</dbReference>
<dbReference type="GO" id="GO:0016301">
    <property type="term" value="F:kinase activity"/>
    <property type="evidence" value="ECO:0007669"/>
    <property type="project" value="UniProtKB-KW"/>
</dbReference>
<evidence type="ECO:0000313" key="4">
    <source>
        <dbReference type="EMBL" id="PWG66943.1"/>
    </source>
</evidence>
<feature type="domain" description="Carbohydrate kinase PfkB" evidence="3">
    <location>
        <begin position="18"/>
        <end position="336"/>
    </location>
</feature>
<keyword evidence="1" id="KW-0808">Transferase</keyword>
<evidence type="ECO:0000256" key="1">
    <source>
        <dbReference type="ARBA" id="ARBA00022679"/>
    </source>
</evidence>
<dbReference type="InterPro" id="IPR011611">
    <property type="entry name" value="PfkB_dom"/>
</dbReference>
<dbReference type="Pfam" id="PF00294">
    <property type="entry name" value="PfkB"/>
    <property type="match status" value="1"/>
</dbReference>
<evidence type="ECO:0000313" key="5">
    <source>
        <dbReference type="Proteomes" id="UP000245876"/>
    </source>
</evidence>
<name>A0A2U2NCU9_9BIFI</name>
<accession>A0A2U2NCU9</accession>
<gene>
    <name evidence="4" type="ORF">DF196_00905</name>
</gene>
<comment type="caution">
    <text evidence="4">The sequence shown here is derived from an EMBL/GenBank/DDBJ whole genome shotgun (WGS) entry which is preliminary data.</text>
</comment>
<evidence type="ECO:0000256" key="2">
    <source>
        <dbReference type="ARBA" id="ARBA00022777"/>
    </source>
</evidence>
<dbReference type="AlphaFoldDB" id="A0A2U2NCU9"/>
<protein>
    <recommendedName>
        <fullName evidence="3">Carbohydrate kinase PfkB domain-containing protein</fullName>
    </recommendedName>
</protein>
<dbReference type="PANTHER" id="PTHR10584">
    <property type="entry name" value="SUGAR KINASE"/>
    <property type="match status" value="1"/>
</dbReference>
<keyword evidence="5" id="KW-1185">Reference proteome</keyword>
<sequence>MSSGESGPQGDACANGRVISLGQMLVDLTMRIDRVPEPGGDAFADEAVARVGSSFNILHAVRQMGVGAAHGGIIGTGPWATQIRDALSGDGIEHIGLTDLARDSGICIAMTDARAERTFVTVRGAETQGDGHCFDGIAPADGDIVHINGYTFAHPTSRGLLSFLERYRSHRFTTVFDPSSVAAGAEDRLLGAIIEHRPIWSCNYEESLALARRLGLGNDFHRYVERSGVEVAGDNADKPSPLGDAGLMCAALSERLHAPVIVRSGAAGAWVCPEAGERAELVPSTHVHAVDTNGAGDCHVGVMSAELIHGASLLDAVRVANVAAAISVTRRGPATCPARSEIEPLLK</sequence>
<dbReference type="EMBL" id="QFFM01000002">
    <property type="protein sequence ID" value="PWG66943.1"/>
    <property type="molecule type" value="Genomic_DNA"/>
</dbReference>
<dbReference type="Proteomes" id="UP000245876">
    <property type="component" value="Unassembled WGS sequence"/>
</dbReference>
<reference evidence="4 5" key="1">
    <citation type="journal article" date="2018" name="Int. J. Syst. Evol. Microbiol.">
        <title>Bifidobacterium callitrichidarum sp. nov. from the faeces of the emperor tamarin (Saguinus imperator).</title>
        <authorList>
            <person name="Modesto M."/>
            <person name="Michelini S."/>
            <person name="Sansosti M.C."/>
            <person name="De Filippo C."/>
            <person name="Cavalieri D."/>
            <person name="Qvirist L."/>
            <person name="Andlid T."/>
            <person name="Spiezio C."/>
            <person name="Sandri C."/>
            <person name="Pascarelli S."/>
            <person name="Sgorbati B."/>
            <person name="Mattarelli P."/>
        </authorList>
    </citation>
    <scope>NUCLEOTIDE SEQUENCE [LARGE SCALE GENOMIC DNA]</scope>
    <source>
        <strain evidence="4 5">TRI 5</strain>
    </source>
</reference>
<organism evidence="4 5">
    <name type="scientific">Bifidobacterium callitrichidarum</name>
    <dbReference type="NCBI Taxonomy" id="2052941"/>
    <lineage>
        <taxon>Bacteria</taxon>
        <taxon>Bacillati</taxon>
        <taxon>Actinomycetota</taxon>
        <taxon>Actinomycetes</taxon>
        <taxon>Bifidobacteriales</taxon>
        <taxon>Bifidobacteriaceae</taxon>
        <taxon>Bifidobacterium</taxon>
    </lineage>
</organism>
<dbReference type="Gene3D" id="3.40.1190.20">
    <property type="match status" value="1"/>
</dbReference>
<keyword evidence="2" id="KW-0418">Kinase</keyword>
<dbReference type="OrthoDB" id="8578462at2"/>
<dbReference type="PANTHER" id="PTHR10584:SF166">
    <property type="entry name" value="RIBOKINASE"/>
    <property type="match status" value="1"/>
</dbReference>
<proteinExistence type="predicted"/>
<dbReference type="SUPFAM" id="SSF53613">
    <property type="entry name" value="Ribokinase-like"/>
    <property type="match status" value="1"/>
</dbReference>
<dbReference type="GO" id="GO:0005829">
    <property type="term" value="C:cytosol"/>
    <property type="evidence" value="ECO:0007669"/>
    <property type="project" value="TreeGrafter"/>
</dbReference>
<evidence type="ECO:0000259" key="3">
    <source>
        <dbReference type="Pfam" id="PF00294"/>
    </source>
</evidence>